<dbReference type="Gene3D" id="1.10.3730.20">
    <property type="match status" value="1"/>
</dbReference>
<dbReference type="Proteomes" id="UP000006727">
    <property type="component" value="Chromosome 24"/>
</dbReference>
<sequence>MKSEGFAYAAMAAAGHSCIDASRKLAAQKFTSTELVGLVGLLDAAFLSSVMFGTGMFDSNTISQLADVNMFLEVLVGSSCIKVVVGYMYQRALHVSPLSVTVPYLAFTPVLLVFTSYLVMRESPSTQGMLGVAIVTLGGYLLAIDQSGDAEGKKPKGAKTFTPSESYLVSVLPNSAVPGMKLEKKEDKESDQVLITVNDNDNATKDVPTPARTRTYKKAIEWISKGRSPLLDPILALKKEEGSLLMLGVAALLSLSNSFDKLGAHMAPSFVVFAALQRILMAIPVVLYLAFTSPSSFKHLFRHFPLMAGISIFECGAILCYLKSLETLLVAYSIAAKRSNVLLSVIVGHLIFKERICRRLPYVFLMVGGMILILLA</sequence>
<dbReference type="PANTHER" id="PTHR22911:SF137">
    <property type="entry name" value="SOLUTE CARRIER FAMILY 35 MEMBER G2-RELATED"/>
    <property type="match status" value="1"/>
</dbReference>
<keyword evidence="4" id="KW-1185">Reference proteome</keyword>
<dbReference type="GeneID" id="112276688"/>
<dbReference type="KEGG" id="ppp:112276688"/>
<feature type="transmembrane region" description="Helical" evidence="1">
    <location>
        <begin position="271"/>
        <end position="291"/>
    </location>
</feature>
<dbReference type="PANTHER" id="PTHR22911">
    <property type="entry name" value="ACYL-MALONYL CONDENSING ENZYME-RELATED"/>
    <property type="match status" value="1"/>
</dbReference>
<evidence type="ECO:0000256" key="1">
    <source>
        <dbReference type="SAM" id="Phobius"/>
    </source>
</evidence>
<keyword evidence="1" id="KW-1133">Transmembrane helix</keyword>
<proteinExistence type="predicted"/>
<dbReference type="Gramene" id="Pp3c24_11130V3.1">
    <property type="protein sequence ID" value="Pp3c24_11130V3.1"/>
    <property type="gene ID" value="Pp3c24_11130"/>
</dbReference>
<reference evidence="2 4" key="2">
    <citation type="journal article" date="2018" name="Plant J.">
        <title>The Physcomitrella patens chromosome-scale assembly reveals moss genome structure and evolution.</title>
        <authorList>
            <person name="Lang D."/>
            <person name="Ullrich K.K."/>
            <person name="Murat F."/>
            <person name="Fuchs J."/>
            <person name="Jenkins J."/>
            <person name="Haas F.B."/>
            <person name="Piednoel M."/>
            <person name="Gundlach H."/>
            <person name="Van Bel M."/>
            <person name="Meyberg R."/>
            <person name="Vives C."/>
            <person name="Morata J."/>
            <person name="Symeonidi A."/>
            <person name="Hiss M."/>
            <person name="Muchero W."/>
            <person name="Kamisugi Y."/>
            <person name="Saleh O."/>
            <person name="Blanc G."/>
            <person name="Decker E.L."/>
            <person name="van Gessel N."/>
            <person name="Grimwood J."/>
            <person name="Hayes R.D."/>
            <person name="Graham S.W."/>
            <person name="Gunter L.E."/>
            <person name="McDaniel S.F."/>
            <person name="Hoernstein S.N.W."/>
            <person name="Larsson A."/>
            <person name="Li F.W."/>
            <person name="Perroud P.F."/>
            <person name="Phillips J."/>
            <person name="Ranjan P."/>
            <person name="Rokshar D.S."/>
            <person name="Rothfels C.J."/>
            <person name="Schneider L."/>
            <person name="Shu S."/>
            <person name="Stevenson D.W."/>
            <person name="Thummler F."/>
            <person name="Tillich M."/>
            <person name="Villarreal Aguilar J.C."/>
            <person name="Widiez T."/>
            <person name="Wong G.K."/>
            <person name="Wymore A."/>
            <person name="Zhang Y."/>
            <person name="Zimmer A.D."/>
            <person name="Quatrano R.S."/>
            <person name="Mayer K.F.X."/>
            <person name="Goodstein D."/>
            <person name="Casacuberta J.M."/>
            <person name="Vandepoele K."/>
            <person name="Reski R."/>
            <person name="Cuming A.C."/>
            <person name="Tuskan G.A."/>
            <person name="Maumus F."/>
            <person name="Salse J."/>
            <person name="Schmutz J."/>
            <person name="Rensing S.A."/>
        </authorList>
    </citation>
    <scope>NUCLEOTIDE SEQUENCE [LARGE SCALE GENOMIC DNA]</scope>
    <source>
        <strain evidence="3 4">cv. Gransden 2004</strain>
    </source>
</reference>
<feature type="transmembrane region" description="Helical" evidence="1">
    <location>
        <begin position="69"/>
        <end position="89"/>
    </location>
</feature>
<reference evidence="2 4" key="1">
    <citation type="journal article" date="2008" name="Science">
        <title>The Physcomitrella genome reveals evolutionary insights into the conquest of land by plants.</title>
        <authorList>
            <person name="Rensing S."/>
            <person name="Lang D."/>
            <person name="Zimmer A."/>
            <person name="Terry A."/>
            <person name="Salamov A."/>
            <person name="Shapiro H."/>
            <person name="Nishiyama T."/>
            <person name="Perroud P.-F."/>
            <person name="Lindquist E."/>
            <person name="Kamisugi Y."/>
            <person name="Tanahashi T."/>
            <person name="Sakakibara K."/>
            <person name="Fujita T."/>
            <person name="Oishi K."/>
            <person name="Shin-I T."/>
            <person name="Kuroki Y."/>
            <person name="Toyoda A."/>
            <person name="Suzuki Y."/>
            <person name="Hashimoto A."/>
            <person name="Yamaguchi K."/>
            <person name="Sugano A."/>
            <person name="Kohara Y."/>
            <person name="Fujiyama A."/>
            <person name="Anterola A."/>
            <person name="Aoki S."/>
            <person name="Ashton N."/>
            <person name="Barbazuk W.B."/>
            <person name="Barker E."/>
            <person name="Bennetzen J."/>
            <person name="Bezanilla M."/>
            <person name="Blankenship R."/>
            <person name="Cho S.H."/>
            <person name="Dutcher S."/>
            <person name="Estelle M."/>
            <person name="Fawcett J.A."/>
            <person name="Gundlach H."/>
            <person name="Hanada K."/>
            <person name="Heyl A."/>
            <person name="Hicks K.A."/>
            <person name="Hugh J."/>
            <person name="Lohr M."/>
            <person name="Mayer K."/>
            <person name="Melkozernov A."/>
            <person name="Murata T."/>
            <person name="Nelson D."/>
            <person name="Pils B."/>
            <person name="Prigge M."/>
            <person name="Reiss B."/>
            <person name="Renner T."/>
            <person name="Rombauts S."/>
            <person name="Rushton P."/>
            <person name="Sanderfoot A."/>
            <person name="Schween G."/>
            <person name="Shiu S.-H."/>
            <person name="Stueber K."/>
            <person name="Theodoulou F.L."/>
            <person name="Tu H."/>
            <person name="Van de Peer Y."/>
            <person name="Verrier P.J."/>
            <person name="Waters E."/>
            <person name="Wood A."/>
            <person name="Yang L."/>
            <person name="Cove D."/>
            <person name="Cuming A."/>
            <person name="Hasebe M."/>
            <person name="Lucas S."/>
            <person name="Mishler D.B."/>
            <person name="Reski R."/>
            <person name="Grigoriev I."/>
            <person name="Quatrano R.S."/>
            <person name="Boore J.L."/>
        </authorList>
    </citation>
    <scope>NUCLEOTIDE SEQUENCE [LARGE SCALE GENOMIC DNA]</scope>
    <source>
        <strain evidence="3 4">cv. Gransden 2004</strain>
    </source>
</reference>
<dbReference type="EMBL" id="ABEU02000024">
    <property type="protein sequence ID" value="PNR28322.1"/>
    <property type="molecule type" value="Genomic_DNA"/>
</dbReference>
<protein>
    <recommendedName>
        <fullName evidence="5">EamA domain-containing protein</fullName>
    </recommendedName>
</protein>
<evidence type="ECO:0008006" key="5">
    <source>
        <dbReference type="Google" id="ProtNLM"/>
    </source>
</evidence>
<name>A0A2K1IGB8_PHYPA</name>
<feature type="transmembrane region" description="Helical" evidence="1">
    <location>
        <begin position="359"/>
        <end position="375"/>
    </location>
</feature>
<feature type="transmembrane region" description="Helical" evidence="1">
    <location>
        <begin position="35"/>
        <end position="57"/>
    </location>
</feature>
<evidence type="ECO:0000313" key="4">
    <source>
        <dbReference type="Proteomes" id="UP000006727"/>
    </source>
</evidence>
<dbReference type="PaxDb" id="3218-PP1S16_212V6.1"/>
<dbReference type="SUPFAM" id="SSF103481">
    <property type="entry name" value="Multidrug resistance efflux transporter EmrE"/>
    <property type="match status" value="1"/>
</dbReference>
<dbReference type="AlphaFoldDB" id="A0A2K1IGB8"/>
<keyword evidence="1" id="KW-0472">Membrane</keyword>
<feature type="transmembrane region" description="Helical" evidence="1">
    <location>
        <begin position="303"/>
        <end position="324"/>
    </location>
</feature>
<reference evidence="3" key="3">
    <citation type="submission" date="2020-12" db="UniProtKB">
        <authorList>
            <consortium name="EnsemblPlants"/>
        </authorList>
    </citation>
    <scope>IDENTIFICATION</scope>
</reference>
<dbReference type="EnsemblPlants" id="Pp3c24_11130V3.1">
    <property type="protein sequence ID" value="Pp3c24_11130V3.1"/>
    <property type="gene ID" value="Pp3c24_11130"/>
</dbReference>
<feature type="transmembrane region" description="Helical" evidence="1">
    <location>
        <begin position="126"/>
        <end position="144"/>
    </location>
</feature>
<gene>
    <name evidence="3" type="primary">LOC112276688</name>
    <name evidence="2" type="ORF">PHYPA_028914</name>
</gene>
<accession>A0A2K1IGB8</accession>
<dbReference type="RefSeq" id="XP_024364009.1">
    <property type="nucleotide sequence ID" value="XM_024508241.2"/>
</dbReference>
<dbReference type="InterPro" id="IPR037185">
    <property type="entry name" value="EmrE-like"/>
</dbReference>
<dbReference type="OrthoDB" id="153646at2759"/>
<dbReference type="GO" id="GO:0016020">
    <property type="term" value="C:membrane"/>
    <property type="evidence" value="ECO:0000318"/>
    <property type="project" value="GO_Central"/>
</dbReference>
<evidence type="ECO:0000313" key="3">
    <source>
        <dbReference type="EnsemblPlants" id="Pp3c24_11130V3.1"/>
    </source>
</evidence>
<organism evidence="2">
    <name type="scientific">Physcomitrium patens</name>
    <name type="common">Spreading-leaved earth moss</name>
    <name type="synonym">Physcomitrella patens</name>
    <dbReference type="NCBI Taxonomy" id="3218"/>
    <lineage>
        <taxon>Eukaryota</taxon>
        <taxon>Viridiplantae</taxon>
        <taxon>Streptophyta</taxon>
        <taxon>Embryophyta</taxon>
        <taxon>Bryophyta</taxon>
        <taxon>Bryophytina</taxon>
        <taxon>Bryopsida</taxon>
        <taxon>Funariidae</taxon>
        <taxon>Funariales</taxon>
        <taxon>Funariaceae</taxon>
        <taxon>Physcomitrium</taxon>
    </lineage>
</organism>
<evidence type="ECO:0000313" key="2">
    <source>
        <dbReference type="EMBL" id="PNR28322.1"/>
    </source>
</evidence>
<keyword evidence="1" id="KW-0812">Transmembrane</keyword>
<feature type="transmembrane region" description="Helical" evidence="1">
    <location>
        <begin position="101"/>
        <end position="120"/>
    </location>
</feature>